<evidence type="ECO:0000313" key="7">
    <source>
        <dbReference type="EMBL" id="OGM95409.1"/>
    </source>
</evidence>
<dbReference type="PIRSF" id="PIRSF004486">
    <property type="entry name" value="MraW"/>
    <property type="match status" value="1"/>
</dbReference>
<dbReference type="FunFam" id="1.10.150.170:FF:000003">
    <property type="entry name" value="Ribosomal RNA small subunit methyltransferase H"/>
    <property type="match status" value="1"/>
</dbReference>
<dbReference type="NCBIfam" id="TIGR00006">
    <property type="entry name" value="16S rRNA (cytosine(1402)-N(4))-methyltransferase RsmH"/>
    <property type="match status" value="1"/>
</dbReference>
<reference evidence="7 8" key="1">
    <citation type="journal article" date="2016" name="Nat. Commun.">
        <title>Thousands of microbial genomes shed light on interconnected biogeochemical processes in an aquifer system.</title>
        <authorList>
            <person name="Anantharaman K."/>
            <person name="Brown C.T."/>
            <person name="Hug L.A."/>
            <person name="Sharon I."/>
            <person name="Castelle C.J."/>
            <person name="Probst A.J."/>
            <person name="Thomas B.C."/>
            <person name="Singh A."/>
            <person name="Wilkins M.J."/>
            <person name="Karaoz U."/>
            <person name="Brodie E.L."/>
            <person name="Williams K.H."/>
            <person name="Hubbard S.S."/>
            <person name="Banfield J.F."/>
        </authorList>
    </citation>
    <scope>NUCLEOTIDE SEQUENCE [LARGE SCALE GENOMIC DNA]</scope>
</reference>
<keyword evidence="5 6" id="KW-0949">S-adenosyl-L-methionine</keyword>
<protein>
    <recommendedName>
        <fullName evidence="6">Ribosomal RNA small subunit methyltransferase H</fullName>
        <ecNumber evidence="6">2.1.1.199</ecNumber>
    </recommendedName>
    <alternativeName>
        <fullName evidence="6">16S rRNA m(4)C1402 methyltransferase</fullName>
    </alternativeName>
    <alternativeName>
        <fullName evidence="6">rRNA (cytosine-N(4)-)-methyltransferase RsmH</fullName>
    </alternativeName>
</protein>
<accession>A0A1F8E503</accession>
<feature type="binding site" evidence="6">
    <location>
        <position position="78"/>
    </location>
    <ligand>
        <name>S-adenosyl-L-methionine</name>
        <dbReference type="ChEBI" id="CHEBI:59789"/>
    </ligand>
</feature>
<evidence type="ECO:0000256" key="4">
    <source>
        <dbReference type="ARBA" id="ARBA00022679"/>
    </source>
</evidence>
<feature type="binding site" evidence="6">
    <location>
        <position position="106"/>
    </location>
    <ligand>
        <name>S-adenosyl-L-methionine</name>
        <dbReference type="ChEBI" id="CHEBI:59789"/>
    </ligand>
</feature>
<comment type="catalytic activity">
    <reaction evidence="6">
        <text>cytidine(1402) in 16S rRNA + S-adenosyl-L-methionine = N(4)-methylcytidine(1402) in 16S rRNA + S-adenosyl-L-homocysteine + H(+)</text>
        <dbReference type="Rhea" id="RHEA:42928"/>
        <dbReference type="Rhea" id="RHEA-COMP:10286"/>
        <dbReference type="Rhea" id="RHEA-COMP:10287"/>
        <dbReference type="ChEBI" id="CHEBI:15378"/>
        <dbReference type="ChEBI" id="CHEBI:57856"/>
        <dbReference type="ChEBI" id="CHEBI:59789"/>
        <dbReference type="ChEBI" id="CHEBI:74506"/>
        <dbReference type="ChEBI" id="CHEBI:82748"/>
        <dbReference type="EC" id="2.1.1.199"/>
    </reaction>
</comment>
<name>A0A1F8E503_9BACT</name>
<dbReference type="PANTHER" id="PTHR11265">
    <property type="entry name" value="S-ADENOSYL-METHYLTRANSFERASE MRAW"/>
    <property type="match status" value="1"/>
</dbReference>
<comment type="caution">
    <text evidence="7">The sequence shown here is derived from an EMBL/GenBank/DDBJ whole genome shotgun (WGS) entry which is preliminary data.</text>
</comment>
<keyword evidence="3 6" id="KW-0489">Methyltransferase</keyword>
<evidence type="ECO:0000256" key="2">
    <source>
        <dbReference type="ARBA" id="ARBA00022552"/>
    </source>
</evidence>
<sequence>MPHISVLLNEVLQLLDPKPGQFFIDGTTDGGGHAAAVIERIGSTGMFLGLDWDKGMVERLKDKFKTVKGTVMVEHANYADVKDVLQRRKLPKADGLLLDLGFSSAQLEDERGMSFQKDEPLDMRYDLTGDTPTAANVVNGLPEQELADMIYQYGEERMSRRIAKRIVEERKRKKIITTKDLADIVAAAVGKGYEKGRIHPATRVFQALRIYVNHELENLEKILADCADIVKPGGRIVIISFHSLEDRIVKTRFREKEKEKIGRIVTKKPITATEEEIRQNPRSRSAKLRVFEMA</sequence>
<feature type="binding site" evidence="6">
    <location>
        <position position="99"/>
    </location>
    <ligand>
        <name>S-adenosyl-L-methionine</name>
        <dbReference type="ChEBI" id="CHEBI:59789"/>
    </ligand>
</feature>
<evidence type="ECO:0000313" key="8">
    <source>
        <dbReference type="Proteomes" id="UP000179057"/>
    </source>
</evidence>
<evidence type="ECO:0000256" key="1">
    <source>
        <dbReference type="ARBA" id="ARBA00010396"/>
    </source>
</evidence>
<comment type="subcellular location">
    <subcellularLocation>
        <location evidence="6">Cytoplasm</location>
    </subcellularLocation>
</comment>
<dbReference type="PANTHER" id="PTHR11265:SF0">
    <property type="entry name" value="12S RRNA N4-METHYLCYTIDINE METHYLTRANSFERASE"/>
    <property type="match status" value="1"/>
</dbReference>
<dbReference type="Gene3D" id="1.10.150.170">
    <property type="entry name" value="Putative methyltransferase TM0872, insert domain"/>
    <property type="match status" value="1"/>
</dbReference>
<dbReference type="Proteomes" id="UP000179057">
    <property type="component" value="Unassembled WGS sequence"/>
</dbReference>
<dbReference type="InterPro" id="IPR023397">
    <property type="entry name" value="SAM-dep_MeTrfase_MraW_recog"/>
</dbReference>
<keyword evidence="4 6" id="KW-0808">Transferase</keyword>
<evidence type="ECO:0000256" key="3">
    <source>
        <dbReference type="ARBA" id="ARBA00022603"/>
    </source>
</evidence>
<dbReference type="GO" id="GO:0070475">
    <property type="term" value="P:rRNA base methylation"/>
    <property type="evidence" value="ECO:0007669"/>
    <property type="project" value="UniProtKB-UniRule"/>
</dbReference>
<dbReference type="SUPFAM" id="SSF53335">
    <property type="entry name" value="S-adenosyl-L-methionine-dependent methyltransferases"/>
    <property type="match status" value="1"/>
</dbReference>
<dbReference type="SUPFAM" id="SSF81799">
    <property type="entry name" value="Putative methyltransferase TM0872, insert domain"/>
    <property type="match status" value="1"/>
</dbReference>
<dbReference type="InterPro" id="IPR002903">
    <property type="entry name" value="RsmH"/>
</dbReference>
<dbReference type="HAMAP" id="MF_01007">
    <property type="entry name" value="16SrRNA_methyltr_H"/>
    <property type="match status" value="1"/>
</dbReference>
<dbReference type="EC" id="2.1.1.199" evidence="6"/>
<comment type="similarity">
    <text evidence="1 6">Belongs to the methyltransferase superfamily. RsmH family.</text>
</comment>
<dbReference type="GO" id="GO:0071424">
    <property type="term" value="F:rRNA (cytosine-N4-)-methyltransferase activity"/>
    <property type="evidence" value="ECO:0007669"/>
    <property type="project" value="UniProtKB-UniRule"/>
</dbReference>
<dbReference type="GO" id="GO:0005737">
    <property type="term" value="C:cytoplasm"/>
    <property type="evidence" value="ECO:0007669"/>
    <property type="project" value="UniProtKB-SubCell"/>
</dbReference>
<feature type="binding site" evidence="6">
    <location>
        <position position="51"/>
    </location>
    <ligand>
        <name>S-adenosyl-L-methionine</name>
        <dbReference type="ChEBI" id="CHEBI:59789"/>
    </ligand>
</feature>
<comment type="function">
    <text evidence="6">Specifically methylates the N4 position of cytidine in position 1402 (C1402) of 16S rRNA.</text>
</comment>
<dbReference type="Gene3D" id="3.40.50.150">
    <property type="entry name" value="Vaccinia Virus protein VP39"/>
    <property type="match status" value="1"/>
</dbReference>
<dbReference type="AlphaFoldDB" id="A0A1F8E503"/>
<gene>
    <name evidence="6" type="primary">rsmH</name>
    <name evidence="7" type="ORF">A2610_00825</name>
</gene>
<dbReference type="Pfam" id="PF01795">
    <property type="entry name" value="Methyltransf_5"/>
    <property type="match status" value="1"/>
</dbReference>
<proteinExistence type="inferred from homology"/>
<evidence type="ECO:0000256" key="6">
    <source>
        <dbReference type="HAMAP-Rule" id="MF_01007"/>
    </source>
</evidence>
<dbReference type="EMBL" id="MGIV01000007">
    <property type="protein sequence ID" value="OGM95409.1"/>
    <property type="molecule type" value="Genomic_DNA"/>
</dbReference>
<keyword evidence="6" id="KW-0963">Cytoplasm</keyword>
<evidence type="ECO:0000256" key="5">
    <source>
        <dbReference type="ARBA" id="ARBA00022691"/>
    </source>
</evidence>
<dbReference type="InterPro" id="IPR029063">
    <property type="entry name" value="SAM-dependent_MTases_sf"/>
</dbReference>
<organism evidence="7 8">
    <name type="scientific">Candidatus Wolfebacteria bacterium RIFOXYD1_FULL_48_65</name>
    <dbReference type="NCBI Taxonomy" id="1802561"/>
    <lineage>
        <taxon>Bacteria</taxon>
        <taxon>Candidatus Wolfeibacteriota</taxon>
    </lineage>
</organism>
<keyword evidence="2 6" id="KW-0698">rRNA processing</keyword>
<feature type="binding site" evidence="6">
    <location>
        <begin position="31"/>
        <end position="33"/>
    </location>
    <ligand>
        <name>S-adenosyl-L-methionine</name>
        <dbReference type="ChEBI" id="CHEBI:59789"/>
    </ligand>
</feature>